<evidence type="ECO:0000313" key="6">
    <source>
        <dbReference type="Proteomes" id="UP000185904"/>
    </source>
</evidence>
<dbReference type="InterPro" id="IPR036291">
    <property type="entry name" value="NAD(P)-bd_dom_sf"/>
</dbReference>
<protein>
    <recommendedName>
        <fullName evidence="4">Ketoreductase domain-containing protein</fullName>
    </recommendedName>
</protein>
<reference evidence="5 6" key="1">
    <citation type="submission" date="2016-03" db="EMBL/GenBank/DDBJ databases">
        <title>The draft genome sequence of Fonsecaea nubica causative agent of cutaneous subcutaneous infection in human host.</title>
        <authorList>
            <person name="Costa F."/>
            <person name="Sybren D.H."/>
            <person name="Raittz R.T."/>
            <person name="Weiss V.A."/>
            <person name="Leao A.C."/>
            <person name="Gomes R."/>
            <person name="De Souza E.M."/>
            <person name="Pedrosa F.O."/>
            <person name="Steffens M.B."/>
            <person name="Bombassaro A."/>
            <person name="Tadra-Sfeir M.Z."/>
            <person name="Moreno L.F."/>
            <person name="Najafzadeh M.J."/>
            <person name="Felipe M.S."/>
            <person name="Teixeira M."/>
            <person name="Sun J."/>
            <person name="Xi L."/>
            <person name="Castro M.A."/>
            <person name="Vicente V.A."/>
        </authorList>
    </citation>
    <scope>NUCLEOTIDE SEQUENCE [LARGE SCALE GENOMIC DNA]</scope>
    <source>
        <strain evidence="5 6">CBS 269.64</strain>
    </source>
</reference>
<dbReference type="OrthoDB" id="1669814at2759"/>
<evidence type="ECO:0000313" key="5">
    <source>
        <dbReference type="EMBL" id="OAL19166.1"/>
    </source>
</evidence>
<evidence type="ECO:0000256" key="1">
    <source>
        <dbReference type="ARBA" id="ARBA00006484"/>
    </source>
</evidence>
<dbReference type="InterPro" id="IPR002347">
    <property type="entry name" value="SDR_fam"/>
</dbReference>
<dbReference type="GeneID" id="34595051"/>
<sequence length="261" mass="27595">MSYSDLKGKTFIVTGAASGMGRTTCLALAKQGANVGLLDLRKPDDVLSEIEKLGGEAISLACNVQDRYAVDEAVKAVVDRFGGLHGAANMAGYVGNQGFHGKDNALDIMDDAYWDSMLTTNLNGVKNCLRAQFNHIKEGGSIVNAASIAGQMGVAYNSCYAASKWGVIGLSKSAAQEGGARGIRVNAVAPEDGSGVVDTPLVDSLGSEKEVYDFLLSKTALKRIAQPEEVSKVIMFLFSEEAGYVTGNVGRILNNVRQWCC</sequence>
<evidence type="ECO:0000256" key="3">
    <source>
        <dbReference type="ARBA" id="ARBA00023002"/>
    </source>
</evidence>
<feature type="domain" description="Ketoreductase" evidence="4">
    <location>
        <begin position="9"/>
        <end position="199"/>
    </location>
</feature>
<dbReference type="Pfam" id="PF13561">
    <property type="entry name" value="adh_short_C2"/>
    <property type="match status" value="1"/>
</dbReference>
<dbReference type="PANTHER" id="PTHR42760:SF133">
    <property type="entry name" value="3-OXOACYL-[ACYL-CARRIER-PROTEIN] REDUCTASE"/>
    <property type="match status" value="1"/>
</dbReference>
<dbReference type="Proteomes" id="UP000185904">
    <property type="component" value="Unassembled WGS sequence"/>
</dbReference>
<dbReference type="RefSeq" id="XP_022494127.1">
    <property type="nucleotide sequence ID" value="XM_022649898.1"/>
</dbReference>
<dbReference type="GO" id="GO:0016616">
    <property type="term" value="F:oxidoreductase activity, acting on the CH-OH group of donors, NAD or NADP as acceptor"/>
    <property type="evidence" value="ECO:0007669"/>
    <property type="project" value="TreeGrafter"/>
</dbReference>
<proteinExistence type="inferred from homology"/>
<keyword evidence="6" id="KW-1185">Reference proteome</keyword>
<keyword evidence="2" id="KW-0521">NADP</keyword>
<accession>A0A178BQ84</accession>
<dbReference type="InterPro" id="IPR057326">
    <property type="entry name" value="KR_dom"/>
</dbReference>
<dbReference type="SUPFAM" id="SSF51735">
    <property type="entry name" value="NAD(P)-binding Rossmann-fold domains"/>
    <property type="match status" value="1"/>
</dbReference>
<dbReference type="FunFam" id="3.40.50.720:FF:000084">
    <property type="entry name" value="Short-chain dehydrogenase reductase"/>
    <property type="match status" value="1"/>
</dbReference>
<comment type="similarity">
    <text evidence="1">Belongs to the short-chain dehydrogenases/reductases (SDR) family.</text>
</comment>
<gene>
    <name evidence="5" type="ORF">AYO20_11677</name>
</gene>
<name>A0A178BQ84_9EURO</name>
<evidence type="ECO:0000259" key="4">
    <source>
        <dbReference type="SMART" id="SM00822"/>
    </source>
</evidence>
<dbReference type="PRINTS" id="PR00081">
    <property type="entry name" value="GDHRDH"/>
</dbReference>
<dbReference type="SMART" id="SM00822">
    <property type="entry name" value="PKS_KR"/>
    <property type="match status" value="1"/>
</dbReference>
<dbReference type="AlphaFoldDB" id="A0A178BQ84"/>
<comment type="caution">
    <text evidence="5">The sequence shown here is derived from an EMBL/GenBank/DDBJ whole genome shotgun (WGS) entry which is preliminary data.</text>
</comment>
<dbReference type="InterPro" id="IPR020904">
    <property type="entry name" value="Sc_DH/Rdtase_CS"/>
</dbReference>
<keyword evidence="3" id="KW-0560">Oxidoreductase</keyword>
<organism evidence="5 6">
    <name type="scientific">Fonsecaea nubica</name>
    <dbReference type="NCBI Taxonomy" id="856822"/>
    <lineage>
        <taxon>Eukaryota</taxon>
        <taxon>Fungi</taxon>
        <taxon>Dikarya</taxon>
        <taxon>Ascomycota</taxon>
        <taxon>Pezizomycotina</taxon>
        <taxon>Eurotiomycetes</taxon>
        <taxon>Chaetothyriomycetidae</taxon>
        <taxon>Chaetothyriales</taxon>
        <taxon>Herpotrichiellaceae</taxon>
        <taxon>Fonsecaea</taxon>
    </lineage>
</organism>
<dbReference type="EMBL" id="LVCJ01000181">
    <property type="protein sequence ID" value="OAL19166.1"/>
    <property type="molecule type" value="Genomic_DNA"/>
</dbReference>
<dbReference type="PROSITE" id="PS00061">
    <property type="entry name" value="ADH_SHORT"/>
    <property type="match status" value="1"/>
</dbReference>
<dbReference type="PANTHER" id="PTHR42760">
    <property type="entry name" value="SHORT-CHAIN DEHYDROGENASES/REDUCTASES FAMILY MEMBER"/>
    <property type="match status" value="1"/>
</dbReference>
<dbReference type="Gene3D" id="3.40.50.720">
    <property type="entry name" value="NAD(P)-binding Rossmann-like Domain"/>
    <property type="match status" value="1"/>
</dbReference>
<evidence type="ECO:0000256" key="2">
    <source>
        <dbReference type="ARBA" id="ARBA00022857"/>
    </source>
</evidence>
<dbReference type="PRINTS" id="PR00080">
    <property type="entry name" value="SDRFAMILY"/>
</dbReference>